<keyword evidence="2 5" id="KW-0812">Transmembrane</keyword>
<evidence type="ECO:0000259" key="6">
    <source>
        <dbReference type="Pfam" id="PF01699"/>
    </source>
</evidence>
<dbReference type="AlphaFoldDB" id="A0A1F6DKE2"/>
<gene>
    <name evidence="7" type="ORF">A3C87_00605</name>
</gene>
<feature type="transmembrane region" description="Helical" evidence="5">
    <location>
        <begin position="135"/>
        <end position="150"/>
    </location>
</feature>
<feature type="domain" description="Sodium/calcium exchanger membrane region" evidence="6">
    <location>
        <begin position="3"/>
        <end position="150"/>
    </location>
</feature>
<dbReference type="NCBIfam" id="TIGR00367">
    <property type="entry name" value="calcium/sodium antiporter"/>
    <property type="match status" value="1"/>
</dbReference>
<dbReference type="GO" id="GO:0005262">
    <property type="term" value="F:calcium channel activity"/>
    <property type="evidence" value="ECO:0007669"/>
    <property type="project" value="TreeGrafter"/>
</dbReference>
<feature type="transmembrane region" description="Helical" evidence="5">
    <location>
        <begin position="275"/>
        <end position="293"/>
    </location>
</feature>
<dbReference type="EMBL" id="MFLE01000014">
    <property type="protein sequence ID" value="OGG61884.1"/>
    <property type="molecule type" value="Genomic_DNA"/>
</dbReference>
<dbReference type="STRING" id="1798491.A3C87_00605"/>
<proteinExistence type="predicted"/>
<comment type="caution">
    <text evidence="7">The sequence shown here is derived from an EMBL/GenBank/DDBJ whole genome shotgun (WGS) entry which is preliminary data.</text>
</comment>
<evidence type="ECO:0000313" key="8">
    <source>
        <dbReference type="Proteomes" id="UP000176511"/>
    </source>
</evidence>
<name>A0A1F6DKE2_9BACT</name>
<evidence type="ECO:0000256" key="2">
    <source>
        <dbReference type="ARBA" id="ARBA00022692"/>
    </source>
</evidence>
<feature type="domain" description="Sodium/calcium exchanger membrane region" evidence="6">
    <location>
        <begin position="175"/>
        <end position="317"/>
    </location>
</feature>
<sequence>MISFILLCVGLALLVKGGGLFVDGSVSIARIWRIPPIVIGLTLVSIGTSLPELVVNLFAAGGGSTDLAIGNILGSNITNILLVLGICSAIYPLSVSKGTVSKEIPLAILATIALGFLANDAFFDGGVSMISRSDGLALLCFFSIFLYYIFELSRRARKDDAVGEDVEQKYTGGKAAVAILFGAALLGFGGKLAVDNAIILAIALNVPQSIIGLTIVAIGTSLPELVTSVIATMKRHSDIAIGNIVGSNIFNIFWILGVSAIVTPLPFAAMFTRDLLVALVASILLFLFMFLGKRDMLKHWQGLIFLGMYFGYVAVLVLQQVL</sequence>
<keyword evidence="4 5" id="KW-0472">Membrane</keyword>
<feature type="transmembrane region" description="Helical" evidence="5">
    <location>
        <begin position="170"/>
        <end position="190"/>
    </location>
</feature>
<organism evidence="7 8">
    <name type="scientific">Candidatus Kaiserbacteria bacterium RIFCSPHIGHO2_02_FULL_49_34</name>
    <dbReference type="NCBI Taxonomy" id="1798491"/>
    <lineage>
        <taxon>Bacteria</taxon>
        <taxon>Candidatus Kaiseribacteriota</taxon>
    </lineage>
</organism>
<evidence type="ECO:0000313" key="7">
    <source>
        <dbReference type="EMBL" id="OGG61884.1"/>
    </source>
</evidence>
<comment type="subcellular location">
    <subcellularLocation>
        <location evidence="1">Membrane</location>
        <topology evidence="1">Multi-pass membrane protein</topology>
    </subcellularLocation>
</comment>
<feature type="transmembrane region" description="Helical" evidence="5">
    <location>
        <begin position="239"/>
        <end position="263"/>
    </location>
</feature>
<dbReference type="GO" id="GO:0006874">
    <property type="term" value="P:intracellular calcium ion homeostasis"/>
    <property type="evidence" value="ECO:0007669"/>
    <property type="project" value="TreeGrafter"/>
</dbReference>
<evidence type="ECO:0000256" key="3">
    <source>
        <dbReference type="ARBA" id="ARBA00022989"/>
    </source>
</evidence>
<evidence type="ECO:0000256" key="1">
    <source>
        <dbReference type="ARBA" id="ARBA00004141"/>
    </source>
</evidence>
<reference evidence="7 8" key="1">
    <citation type="journal article" date="2016" name="Nat. Commun.">
        <title>Thousands of microbial genomes shed light on interconnected biogeochemical processes in an aquifer system.</title>
        <authorList>
            <person name="Anantharaman K."/>
            <person name="Brown C.T."/>
            <person name="Hug L.A."/>
            <person name="Sharon I."/>
            <person name="Castelle C.J."/>
            <person name="Probst A.J."/>
            <person name="Thomas B.C."/>
            <person name="Singh A."/>
            <person name="Wilkins M.J."/>
            <person name="Karaoz U."/>
            <person name="Brodie E.L."/>
            <person name="Williams K.H."/>
            <person name="Hubbard S.S."/>
            <person name="Banfield J.F."/>
        </authorList>
    </citation>
    <scope>NUCLEOTIDE SEQUENCE [LARGE SCALE GENOMIC DNA]</scope>
</reference>
<dbReference type="GO" id="GO:0005886">
    <property type="term" value="C:plasma membrane"/>
    <property type="evidence" value="ECO:0007669"/>
    <property type="project" value="TreeGrafter"/>
</dbReference>
<protein>
    <submittedName>
        <fullName evidence="7">Sodium:proton exchanger</fullName>
    </submittedName>
</protein>
<dbReference type="InterPro" id="IPR004481">
    <property type="entry name" value="K/Na/Ca-exchanger"/>
</dbReference>
<dbReference type="PANTHER" id="PTHR10846:SF8">
    <property type="entry name" value="INNER MEMBRANE PROTEIN YRBG"/>
    <property type="match status" value="1"/>
</dbReference>
<feature type="transmembrane region" description="Helical" evidence="5">
    <location>
        <begin position="299"/>
        <end position="318"/>
    </location>
</feature>
<keyword evidence="3 5" id="KW-1133">Transmembrane helix</keyword>
<dbReference type="InterPro" id="IPR044880">
    <property type="entry name" value="NCX_ion-bd_dom_sf"/>
</dbReference>
<evidence type="ECO:0000256" key="5">
    <source>
        <dbReference type="SAM" id="Phobius"/>
    </source>
</evidence>
<feature type="transmembrane region" description="Helical" evidence="5">
    <location>
        <begin position="72"/>
        <end position="92"/>
    </location>
</feature>
<accession>A0A1F6DKE2</accession>
<dbReference type="Proteomes" id="UP000176511">
    <property type="component" value="Unassembled WGS sequence"/>
</dbReference>
<dbReference type="PANTHER" id="PTHR10846">
    <property type="entry name" value="SODIUM/POTASSIUM/CALCIUM EXCHANGER"/>
    <property type="match status" value="1"/>
</dbReference>
<dbReference type="InterPro" id="IPR004837">
    <property type="entry name" value="NaCa_Exmemb"/>
</dbReference>
<feature type="transmembrane region" description="Helical" evidence="5">
    <location>
        <begin position="37"/>
        <end position="60"/>
    </location>
</feature>
<dbReference type="Pfam" id="PF01699">
    <property type="entry name" value="Na_Ca_ex"/>
    <property type="match status" value="2"/>
</dbReference>
<dbReference type="Gene3D" id="1.20.1420.30">
    <property type="entry name" value="NCX, central ion-binding region"/>
    <property type="match status" value="1"/>
</dbReference>
<dbReference type="GO" id="GO:0008273">
    <property type="term" value="F:calcium, potassium:sodium antiporter activity"/>
    <property type="evidence" value="ECO:0007669"/>
    <property type="project" value="TreeGrafter"/>
</dbReference>
<evidence type="ECO:0000256" key="4">
    <source>
        <dbReference type="ARBA" id="ARBA00023136"/>
    </source>
</evidence>